<dbReference type="Pfam" id="PF05048">
    <property type="entry name" value="NosD"/>
    <property type="match status" value="1"/>
</dbReference>
<name>A0ABZ1CNI1_9PROT</name>
<dbReference type="Gene3D" id="2.160.20.10">
    <property type="entry name" value="Single-stranded right-handed beta-helix, Pectin lyase-like"/>
    <property type="match status" value="2"/>
</dbReference>
<proteinExistence type="predicted"/>
<dbReference type="NCBIfam" id="TIGR03804">
    <property type="entry name" value="para_beta_helix"/>
    <property type="match status" value="2"/>
</dbReference>
<evidence type="ECO:0000256" key="2">
    <source>
        <dbReference type="ARBA" id="ARBA00022737"/>
    </source>
</evidence>
<dbReference type="SMART" id="SM00722">
    <property type="entry name" value="CASH"/>
    <property type="match status" value="2"/>
</dbReference>
<comment type="pathway">
    <text evidence="1">Protein modification; protein ubiquitination.</text>
</comment>
<keyword evidence="7" id="KW-1185">Reference proteome</keyword>
<dbReference type="SUPFAM" id="SSF51126">
    <property type="entry name" value="Pectin lyase-like"/>
    <property type="match status" value="1"/>
</dbReference>
<feature type="domain" description="Carbohydrate-binding/sugar hydrolysis" evidence="5">
    <location>
        <begin position="214"/>
        <end position="370"/>
    </location>
</feature>
<evidence type="ECO:0000259" key="5">
    <source>
        <dbReference type="SMART" id="SM00722"/>
    </source>
</evidence>
<dbReference type="InterPro" id="IPR022441">
    <property type="entry name" value="Para_beta_helix_rpt-2"/>
</dbReference>
<dbReference type="RefSeq" id="WP_324781080.1">
    <property type="nucleotide sequence ID" value="NZ_CP141769.1"/>
</dbReference>
<dbReference type="InterPro" id="IPR007742">
    <property type="entry name" value="NosD_dom"/>
</dbReference>
<gene>
    <name evidence="6" type="ORF">VA613_06665</name>
</gene>
<dbReference type="InterPro" id="IPR051550">
    <property type="entry name" value="SCF-Subunits/Alg-Epimerases"/>
</dbReference>
<dbReference type="PROSITE" id="PS51257">
    <property type="entry name" value="PROKAR_LIPOPROTEIN"/>
    <property type="match status" value="1"/>
</dbReference>
<accession>A0ABZ1CNI1</accession>
<sequence>MVLLTGRPDAAARARPPRQPVAWHAVVLGALACLLHAPPAGAAVLMVQPGQSIGAAVARARPGDEIRVERGLYRENLRIDKPLTLRGIDRPTLSGGLKGDTIRITATDVAIEGMIVRDSGDDLVAQNAGIYIQPGADRAAVRNCDLTYNLFGLWIEKVKDVEIRSNVITGKRDYQSARRGNGIELYNTTGARIVGNQISFVRDGIYVDVSHHAVFRDNRIHDARYGTHYMNSYYNVWEGNDVYHNRGGLALMEVRNQVVRNNRAWGNSDHGIMLRTIQDSLIEGNVVAGNNRGFFIYDAEYNTIRNNLVIDNNVGVHLWAGSYRNKAEGNDFIMNRTQIKYVAARDQTWSGNYWSNYVGWDRNGDGIGDVPYEANDMVDYLSWRHPLMKLLLASPAVQTLRLVAQQFPLLRAPSIVDPKPRMQPHNPDWSQWRGKLFSSPR</sequence>
<dbReference type="SMART" id="SM00710">
    <property type="entry name" value="PbH1"/>
    <property type="match status" value="9"/>
</dbReference>
<dbReference type="NCBIfam" id="TIGR04247">
    <property type="entry name" value="NosD_copper_fam"/>
    <property type="match status" value="1"/>
</dbReference>
<organism evidence="6 7">
    <name type="scientific">Thiobacillus sedimenti</name>
    <dbReference type="NCBI Taxonomy" id="3110231"/>
    <lineage>
        <taxon>Bacteria</taxon>
        <taxon>Pseudomonadati</taxon>
        <taxon>Pseudomonadota</taxon>
        <taxon>Betaproteobacteria</taxon>
        <taxon>Nitrosomonadales</taxon>
        <taxon>Thiobacillaceae</taxon>
        <taxon>Thiobacillus</taxon>
    </lineage>
</organism>
<keyword evidence="2" id="KW-0677">Repeat</keyword>
<dbReference type="InterPro" id="IPR006626">
    <property type="entry name" value="PbH1"/>
</dbReference>
<dbReference type="InterPro" id="IPR006633">
    <property type="entry name" value="Carb-bd_sugar_hydrolysis-dom"/>
</dbReference>
<evidence type="ECO:0000313" key="7">
    <source>
        <dbReference type="Proteomes" id="UP001334732"/>
    </source>
</evidence>
<dbReference type="Proteomes" id="UP001334732">
    <property type="component" value="Chromosome"/>
</dbReference>
<keyword evidence="3" id="KW-0833">Ubl conjugation pathway</keyword>
<feature type="domain" description="Carbohydrate-binding/sugar hydrolysis" evidence="5">
    <location>
        <begin position="68"/>
        <end position="208"/>
    </location>
</feature>
<dbReference type="PANTHER" id="PTHR22990:SF15">
    <property type="entry name" value="F-BOX ONLY PROTEIN 10"/>
    <property type="match status" value="1"/>
</dbReference>
<dbReference type="InterPro" id="IPR012334">
    <property type="entry name" value="Pectin_lyas_fold"/>
</dbReference>
<reference evidence="6 7" key="1">
    <citation type="submission" date="2023-12" db="EMBL/GenBank/DDBJ databases">
        <title>Thiobacillus sedimentum sp. nov., a chemolithoautotrophic sulfur-oxidizing bacterium isolated from freshwater sediment.</title>
        <authorList>
            <person name="Luo J."/>
            <person name="Dai C."/>
        </authorList>
    </citation>
    <scope>NUCLEOTIDE SEQUENCE [LARGE SCALE GENOMIC DNA]</scope>
    <source>
        <strain evidence="6 7">SCUT-2</strain>
    </source>
</reference>
<protein>
    <submittedName>
        <fullName evidence="6">Nitrous oxide reductase family maturation protein NosD</fullName>
    </submittedName>
</protein>
<evidence type="ECO:0000256" key="1">
    <source>
        <dbReference type="ARBA" id="ARBA00004906"/>
    </source>
</evidence>
<feature type="region of interest" description="Disordered" evidence="4">
    <location>
        <begin position="416"/>
        <end position="441"/>
    </location>
</feature>
<dbReference type="EMBL" id="CP141769">
    <property type="protein sequence ID" value="WRS40553.1"/>
    <property type="molecule type" value="Genomic_DNA"/>
</dbReference>
<dbReference type="InterPro" id="IPR011050">
    <property type="entry name" value="Pectin_lyase_fold/virulence"/>
</dbReference>
<evidence type="ECO:0000256" key="3">
    <source>
        <dbReference type="ARBA" id="ARBA00022786"/>
    </source>
</evidence>
<evidence type="ECO:0000256" key="4">
    <source>
        <dbReference type="SAM" id="MobiDB-lite"/>
    </source>
</evidence>
<evidence type="ECO:0000313" key="6">
    <source>
        <dbReference type="EMBL" id="WRS40553.1"/>
    </source>
</evidence>
<dbReference type="PANTHER" id="PTHR22990">
    <property type="entry name" value="F-BOX ONLY PROTEIN"/>
    <property type="match status" value="1"/>
</dbReference>
<dbReference type="InterPro" id="IPR026464">
    <property type="entry name" value="NosD_copper_fam"/>
</dbReference>